<dbReference type="PANTHER" id="PTHR24960:SF79">
    <property type="entry name" value="PHOTOSYSTEM I IRON-SULFUR CENTER"/>
    <property type="match status" value="1"/>
</dbReference>
<dbReference type="Proteomes" id="UP000176944">
    <property type="component" value="Chromosome"/>
</dbReference>
<dbReference type="GO" id="GO:0051539">
    <property type="term" value="F:4 iron, 4 sulfur cluster binding"/>
    <property type="evidence" value="ECO:0007669"/>
    <property type="project" value="UniProtKB-KW"/>
</dbReference>
<dbReference type="Pfam" id="PF25160">
    <property type="entry name" value="LdpA_Fe-S-bd"/>
    <property type="match status" value="1"/>
</dbReference>
<dbReference type="PROSITE" id="PS51379">
    <property type="entry name" value="4FE4S_FER_2"/>
    <property type="match status" value="2"/>
</dbReference>
<dbReference type="GO" id="GO:0046872">
    <property type="term" value="F:metal ion binding"/>
    <property type="evidence" value="ECO:0007669"/>
    <property type="project" value="UniProtKB-KW"/>
</dbReference>
<dbReference type="InterPro" id="IPR017900">
    <property type="entry name" value="4Fe4S_Fe_S_CS"/>
</dbReference>
<evidence type="ECO:0000313" key="8">
    <source>
        <dbReference type="Proteomes" id="UP000176944"/>
    </source>
</evidence>
<organism evidence="7 8">
    <name type="scientific">Moorena producens (strain JHB)</name>
    <dbReference type="NCBI Taxonomy" id="1454205"/>
    <lineage>
        <taxon>Bacteria</taxon>
        <taxon>Bacillati</taxon>
        <taxon>Cyanobacteriota</taxon>
        <taxon>Cyanophyceae</taxon>
        <taxon>Coleofasciculales</taxon>
        <taxon>Coleofasciculaceae</taxon>
        <taxon>Moorena</taxon>
    </lineage>
</organism>
<dbReference type="Pfam" id="PF12617">
    <property type="entry name" value="LdpA_C"/>
    <property type="match status" value="1"/>
</dbReference>
<dbReference type="InterPro" id="IPR057431">
    <property type="entry name" value="LdpA_Fe-S-bd"/>
</dbReference>
<accession>A0A1D9G300</accession>
<comment type="cofactor">
    <cofactor evidence="1">
        <name>[4Fe-4S] cluster</name>
        <dbReference type="ChEBI" id="CHEBI:49883"/>
    </cofactor>
</comment>
<dbReference type="SUPFAM" id="SSF54862">
    <property type="entry name" value="4Fe-4S ferredoxins"/>
    <property type="match status" value="1"/>
</dbReference>
<keyword evidence="3" id="KW-0479">Metal-binding</keyword>
<dbReference type="PROSITE" id="PS00198">
    <property type="entry name" value="4FE4S_FER_1"/>
    <property type="match status" value="1"/>
</dbReference>
<dbReference type="NCBIfam" id="NF045992">
    <property type="entry name" value="CircClkLdpA"/>
    <property type="match status" value="1"/>
</dbReference>
<evidence type="ECO:0000256" key="4">
    <source>
        <dbReference type="ARBA" id="ARBA00023004"/>
    </source>
</evidence>
<feature type="domain" description="4Fe-4S ferredoxin-type" evidence="6">
    <location>
        <begin position="133"/>
        <end position="161"/>
    </location>
</feature>
<evidence type="ECO:0000313" key="7">
    <source>
        <dbReference type="EMBL" id="AOY81895.2"/>
    </source>
</evidence>
<keyword evidence="4" id="KW-0408">Iron</keyword>
<proteinExistence type="predicted"/>
<evidence type="ECO:0000259" key="6">
    <source>
        <dbReference type="PROSITE" id="PS51379"/>
    </source>
</evidence>
<dbReference type="InterPro" id="IPR021039">
    <property type="entry name" value="Fe-S-bd_prot_LdpA_C"/>
</dbReference>
<name>A0A1D9G300_MOOP1</name>
<dbReference type="Gene3D" id="3.30.70.20">
    <property type="match status" value="1"/>
</dbReference>
<evidence type="ECO:0000256" key="3">
    <source>
        <dbReference type="ARBA" id="ARBA00022723"/>
    </source>
</evidence>
<evidence type="ECO:0000256" key="5">
    <source>
        <dbReference type="ARBA" id="ARBA00023014"/>
    </source>
</evidence>
<feature type="domain" description="4Fe-4S ferredoxin-type" evidence="6">
    <location>
        <begin position="98"/>
        <end position="129"/>
    </location>
</feature>
<dbReference type="AlphaFoldDB" id="A0A1D9G300"/>
<dbReference type="InterPro" id="IPR017896">
    <property type="entry name" value="4Fe4S_Fe-S-bd"/>
</dbReference>
<gene>
    <name evidence="7" type="ORF">BJP36_20270</name>
</gene>
<protein>
    <submittedName>
        <fullName evidence="7">4Fe-4S ferredoxin</fullName>
    </submittedName>
</protein>
<dbReference type="EMBL" id="CP017708">
    <property type="protein sequence ID" value="AOY81895.2"/>
    <property type="molecule type" value="Genomic_DNA"/>
</dbReference>
<dbReference type="InterPro" id="IPR050157">
    <property type="entry name" value="PSI_iron-sulfur_center"/>
</dbReference>
<sequence>MTELYYPLHSLREGHWFKLICGASFQHLPAVRSLTLAYTLAGADCIDVAADPAVISAAKDALQVASTMGNEAKQRGFGFLGRPWLMVSLNDGEDPHFRKAEFDSDLCPGDCPRPCEKICPAQAITFQNGSEAYSGVLDQRCYGCGRCLPVCPHQLITTRSYVSAPFAIAPLILSNGVDAIEIHTKVGNLPDFKRLWNAIAPWCAQLKLLAISCPDGKDLIDYLKEIYQLIQPLPCPLIWQTDGRPMSGDIGMGTTHAAVKLAHKVIAARLPGYVQLAGGTNNHTVSKLRAAKLLNHCQVGRLPVEGSKELLKVGRLPVERSYNNLGQKATLREQPNNLPYSNPKGEQPNNLSYIAGVAYGSYARVLLSPIVEKLEQDYDKDVDHHQGFVPNPSSRNLEDVPARLWQAVATAHALVAQLKSVKKIPESI</sequence>
<keyword evidence="5" id="KW-0411">Iron-sulfur</keyword>
<reference evidence="8" key="1">
    <citation type="submission" date="2016-10" db="EMBL/GenBank/DDBJ databases">
        <title>Comparative genomics uncovers the prolific and rare metabolic potential of the cyanobacterial genus Moorea.</title>
        <authorList>
            <person name="Leao T."/>
            <person name="Castelao G."/>
            <person name="Korobeynikov A."/>
            <person name="Monroe E.A."/>
            <person name="Podell S."/>
            <person name="Glukhov E."/>
            <person name="Allen E."/>
            <person name="Gerwick W.H."/>
            <person name="Gerwick L."/>
        </authorList>
    </citation>
    <scope>NUCLEOTIDE SEQUENCE [LARGE SCALE GENOMIC DNA]</scope>
    <source>
        <strain evidence="8">JHB</strain>
    </source>
</reference>
<dbReference type="PANTHER" id="PTHR24960">
    <property type="entry name" value="PHOTOSYSTEM I IRON-SULFUR CENTER-RELATED"/>
    <property type="match status" value="1"/>
</dbReference>
<keyword evidence="2" id="KW-0004">4Fe-4S</keyword>
<evidence type="ECO:0000256" key="1">
    <source>
        <dbReference type="ARBA" id="ARBA00001966"/>
    </source>
</evidence>
<evidence type="ECO:0000256" key="2">
    <source>
        <dbReference type="ARBA" id="ARBA00022485"/>
    </source>
</evidence>